<dbReference type="GO" id="GO:0044718">
    <property type="term" value="P:siderophore transmembrane transport"/>
    <property type="evidence" value="ECO:0007669"/>
    <property type="project" value="TreeGrafter"/>
</dbReference>
<feature type="non-terminal residue" evidence="2">
    <location>
        <position position="381"/>
    </location>
</feature>
<sequence length="381" mass="40934">MKKQLLFSLLITVFSVVTSFSQVTTSKIQGVVTDDTSTGLYGANVIAKHIPTGTVAGTMTLESGRYSLPNLRVGGPYTITISYIGFKTIEYTDVYLDLGTTFDLDVQMVPESEQLQEVVITGGKSSTFNNSRTGAETSIGRKELTKLPTISRSASDFTRLDPSASNGSFGGRNDQFNNFTLDGSIFNNPFGLDAATPGGQTGAQPVSLDAIEQISVSTAPYDVTLSGFTGASVNAVTKSGTNTVSGTVYGFFRNQDLTGSKIKGESIFVPKLEQSQYGFSVGAPLIKDKLFVFVNFEKDERTDLGQSWLPNTGSGAINESRVLESDLQEVQAALAGIGYDTGAYEGFTHNSNSTKGILKLDWNINDNNRLAFIYNFLNASR</sequence>
<reference evidence="2" key="1">
    <citation type="submission" date="2018-06" db="EMBL/GenBank/DDBJ databases">
        <authorList>
            <person name="Zhirakovskaya E."/>
        </authorList>
    </citation>
    <scope>NUCLEOTIDE SEQUENCE</scope>
</reference>
<dbReference type="InterPro" id="IPR057601">
    <property type="entry name" value="Oar-like_b-barrel"/>
</dbReference>
<dbReference type="Gene3D" id="2.170.130.10">
    <property type="entry name" value="TonB-dependent receptor, plug domain"/>
    <property type="match status" value="1"/>
</dbReference>
<protein>
    <submittedName>
        <fullName evidence="2">Oar protein</fullName>
    </submittedName>
</protein>
<accession>A0A3B0UZA8</accession>
<proteinExistence type="predicted"/>
<dbReference type="EMBL" id="UOER01000346">
    <property type="protein sequence ID" value="VAW25274.1"/>
    <property type="molecule type" value="Genomic_DNA"/>
</dbReference>
<name>A0A3B0UZA8_9ZZZZ</name>
<gene>
    <name evidence="2" type="ORF">MNBD_BACTEROID04-1171</name>
</gene>
<organism evidence="2">
    <name type="scientific">hydrothermal vent metagenome</name>
    <dbReference type="NCBI Taxonomy" id="652676"/>
    <lineage>
        <taxon>unclassified sequences</taxon>
        <taxon>metagenomes</taxon>
        <taxon>ecological metagenomes</taxon>
    </lineage>
</organism>
<dbReference type="Pfam" id="PF25183">
    <property type="entry name" value="OMP_b-brl_4"/>
    <property type="match status" value="1"/>
</dbReference>
<evidence type="ECO:0000313" key="2">
    <source>
        <dbReference type="EMBL" id="VAW25274.1"/>
    </source>
</evidence>
<dbReference type="AlphaFoldDB" id="A0A3B0UZA8"/>
<dbReference type="InterPro" id="IPR039426">
    <property type="entry name" value="TonB-dep_rcpt-like"/>
</dbReference>
<dbReference type="Pfam" id="PF13620">
    <property type="entry name" value="CarboxypepD_reg"/>
    <property type="match status" value="1"/>
</dbReference>
<dbReference type="PANTHER" id="PTHR30069:SF46">
    <property type="entry name" value="OAR PROTEIN"/>
    <property type="match status" value="1"/>
</dbReference>
<dbReference type="SUPFAM" id="SSF49464">
    <property type="entry name" value="Carboxypeptidase regulatory domain-like"/>
    <property type="match status" value="1"/>
</dbReference>
<dbReference type="SUPFAM" id="SSF56935">
    <property type="entry name" value="Porins"/>
    <property type="match status" value="1"/>
</dbReference>
<feature type="domain" description="TonB-dependent transporter Oar-like beta-barrel" evidence="1">
    <location>
        <begin position="236"/>
        <end position="301"/>
    </location>
</feature>
<dbReference type="InterPro" id="IPR008969">
    <property type="entry name" value="CarboxyPept-like_regulatory"/>
</dbReference>
<dbReference type="GO" id="GO:0009279">
    <property type="term" value="C:cell outer membrane"/>
    <property type="evidence" value="ECO:0007669"/>
    <property type="project" value="TreeGrafter"/>
</dbReference>
<dbReference type="Gene3D" id="2.60.40.1120">
    <property type="entry name" value="Carboxypeptidase-like, regulatory domain"/>
    <property type="match status" value="1"/>
</dbReference>
<dbReference type="InterPro" id="IPR037066">
    <property type="entry name" value="Plug_dom_sf"/>
</dbReference>
<evidence type="ECO:0000259" key="1">
    <source>
        <dbReference type="Pfam" id="PF25183"/>
    </source>
</evidence>
<dbReference type="GO" id="GO:0015344">
    <property type="term" value="F:siderophore uptake transmembrane transporter activity"/>
    <property type="evidence" value="ECO:0007669"/>
    <property type="project" value="TreeGrafter"/>
</dbReference>
<dbReference type="PANTHER" id="PTHR30069">
    <property type="entry name" value="TONB-DEPENDENT OUTER MEMBRANE RECEPTOR"/>
    <property type="match status" value="1"/>
</dbReference>